<evidence type="ECO:0008006" key="5">
    <source>
        <dbReference type="Google" id="ProtNLM"/>
    </source>
</evidence>
<dbReference type="SUPFAM" id="SSF69304">
    <property type="entry name" value="Tricorn protease N-terminal domain"/>
    <property type="match status" value="1"/>
</dbReference>
<dbReference type="Pfam" id="PF08268">
    <property type="entry name" value="FBA_3"/>
    <property type="match status" value="1"/>
</dbReference>
<dbReference type="PANTHER" id="PTHR31672:SF13">
    <property type="entry name" value="F-BOX PROTEIN CPR30-LIKE"/>
    <property type="match status" value="1"/>
</dbReference>
<dbReference type="InterPro" id="IPR013187">
    <property type="entry name" value="F-box-assoc_dom_typ3"/>
</dbReference>
<dbReference type="AlphaFoldDB" id="A0AA38SSV8"/>
<protein>
    <recommendedName>
        <fullName evidence="5">F-box/kelch-repeat protein</fullName>
    </recommendedName>
</protein>
<feature type="domain" description="F-box associated beta-propeller type 3" evidence="2">
    <location>
        <begin position="299"/>
        <end position="536"/>
    </location>
</feature>
<sequence length="543" mass="62331">MFTKMHLHHVNNQNHHKQLIVPSTRPWKYFRTIDCETPQVGLSSNRSLPFKANGNDFSIIASLDGLVCVGIDLLRHSWGTHSSWCRYLDIILWNPLTGDYKTLSKDISHANCFRIPARGYGLYYSRSDDDYKLLRVTESVDAYIYSLKSNSWRKMDGDGELTKVASLCLQLGMHEFYKPLHLMKNGNWLAESRIEGYVDEVDLVRKTTKEVCRYSSDGPMEIIWRGKFVEMIVSLSRLQMVIMLGDAIVLFYRTCRALQVSNGTYRFGYLAGLYTLSQYQIPNPEVPPGIRRPASTGSKEMRTETANCDKMSIIASLNGLVCVGIDSLQQPGSDRYEDIVLWNPLTGDYKTLPKDSSHDNSFTIPARGYGFYYSSCDDDYKLLRITQSTNAYIYSLKSDSWRQVESASCCLLKYLNTTCLLNENLYFLVQCRNNMNVLSYSIVRFDTNAEKFTEIATPSFDYVAISYYSLRVVSGRIHLWVGLKGVNCWDLWNMDEDGEWTKDGSRKKVDLNYHTMRIKKVCTSSNMEILRRGNFVESIVSLK</sequence>
<dbReference type="InterPro" id="IPR006527">
    <property type="entry name" value="F-box-assoc_dom_typ1"/>
</dbReference>
<feature type="non-terminal residue" evidence="3">
    <location>
        <position position="1"/>
    </location>
</feature>
<dbReference type="Proteomes" id="UP001172457">
    <property type="component" value="Chromosome 7"/>
</dbReference>
<keyword evidence="4" id="KW-1185">Reference proteome</keyword>
<gene>
    <name evidence="3" type="ORF">OSB04_028557</name>
</gene>
<dbReference type="NCBIfam" id="TIGR01640">
    <property type="entry name" value="F_box_assoc_1"/>
    <property type="match status" value="1"/>
</dbReference>
<evidence type="ECO:0000313" key="3">
    <source>
        <dbReference type="EMBL" id="KAJ9542051.1"/>
    </source>
</evidence>
<evidence type="ECO:0000259" key="1">
    <source>
        <dbReference type="Pfam" id="PF07734"/>
    </source>
</evidence>
<comment type="caution">
    <text evidence="3">The sequence shown here is derived from an EMBL/GenBank/DDBJ whole genome shotgun (WGS) entry which is preliminary data.</text>
</comment>
<dbReference type="PANTHER" id="PTHR31672">
    <property type="entry name" value="BNACNNG10540D PROTEIN"/>
    <property type="match status" value="1"/>
</dbReference>
<dbReference type="EMBL" id="JARYMX010000007">
    <property type="protein sequence ID" value="KAJ9542051.1"/>
    <property type="molecule type" value="Genomic_DNA"/>
</dbReference>
<evidence type="ECO:0000313" key="4">
    <source>
        <dbReference type="Proteomes" id="UP001172457"/>
    </source>
</evidence>
<feature type="domain" description="F-box associated beta-propeller type 1" evidence="1">
    <location>
        <begin position="89"/>
        <end position="158"/>
    </location>
</feature>
<reference evidence="3" key="1">
    <citation type="submission" date="2023-03" db="EMBL/GenBank/DDBJ databases">
        <title>Chromosome-scale reference genome and RAD-based genetic map of yellow starthistle (Centaurea solstitialis) reveal putative structural variation and QTLs associated with invader traits.</title>
        <authorList>
            <person name="Reatini B."/>
            <person name="Cang F.A."/>
            <person name="Jiang Q."/>
            <person name="Mckibben M.T.W."/>
            <person name="Barker M.S."/>
            <person name="Rieseberg L.H."/>
            <person name="Dlugosch K.M."/>
        </authorList>
    </citation>
    <scope>NUCLEOTIDE SEQUENCE</scope>
    <source>
        <strain evidence="3">CAN-66</strain>
        <tissue evidence="3">Leaf</tissue>
    </source>
</reference>
<dbReference type="InterPro" id="IPR017451">
    <property type="entry name" value="F-box-assoc_interact_dom"/>
</dbReference>
<dbReference type="InterPro" id="IPR050796">
    <property type="entry name" value="SCF_F-box_component"/>
</dbReference>
<dbReference type="Gene3D" id="2.120.10.80">
    <property type="entry name" value="Kelch-type beta propeller"/>
    <property type="match status" value="1"/>
</dbReference>
<dbReference type="Pfam" id="PF07734">
    <property type="entry name" value="FBA_1"/>
    <property type="match status" value="1"/>
</dbReference>
<name>A0AA38SSV8_9ASTR</name>
<accession>A0AA38SSV8</accession>
<organism evidence="3 4">
    <name type="scientific">Centaurea solstitialis</name>
    <name type="common">yellow star-thistle</name>
    <dbReference type="NCBI Taxonomy" id="347529"/>
    <lineage>
        <taxon>Eukaryota</taxon>
        <taxon>Viridiplantae</taxon>
        <taxon>Streptophyta</taxon>
        <taxon>Embryophyta</taxon>
        <taxon>Tracheophyta</taxon>
        <taxon>Spermatophyta</taxon>
        <taxon>Magnoliopsida</taxon>
        <taxon>eudicotyledons</taxon>
        <taxon>Gunneridae</taxon>
        <taxon>Pentapetalae</taxon>
        <taxon>asterids</taxon>
        <taxon>campanulids</taxon>
        <taxon>Asterales</taxon>
        <taxon>Asteraceae</taxon>
        <taxon>Carduoideae</taxon>
        <taxon>Cardueae</taxon>
        <taxon>Centaureinae</taxon>
        <taxon>Centaurea</taxon>
    </lineage>
</organism>
<evidence type="ECO:0000259" key="2">
    <source>
        <dbReference type="Pfam" id="PF08268"/>
    </source>
</evidence>
<proteinExistence type="predicted"/>
<dbReference type="InterPro" id="IPR015915">
    <property type="entry name" value="Kelch-typ_b-propeller"/>
</dbReference>